<reference evidence="9 10" key="1">
    <citation type="journal article" date="2014" name="Genome Announc.">
        <title>Draft genome sequence of the pathogenic fungus Scedosporium apiospermum.</title>
        <authorList>
            <person name="Vandeputte P."/>
            <person name="Ghamrawi S."/>
            <person name="Rechenmann M."/>
            <person name="Iltis A."/>
            <person name="Giraud S."/>
            <person name="Fleury M."/>
            <person name="Thornton C."/>
            <person name="Delhaes L."/>
            <person name="Meyer W."/>
            <person name="Papon N."/>
            <person name="Bouchara J.P."/>
        </authorList>
    </citation>
    <scope>NUCLEOTIDE SEQUENCE [LARGE SCALE GENOMIC DNA]</scope>
    <source>
        <strain evidence="9 10">IHEM 14462</strain>
    </source>
</reference>
<dbReference type="VEuPathDB" id="FungiDB:SAPIO_CDS3230"/>
<dbReference type="RefSeq" id="XP_016644077.1">
    <property type="nucleotide sequence ID" value="XM_016786071.1"/>
</dbReference>
<evidence type="ECO:0000256" key="2">
    <source>
        <dbReference type="ARBA" id="ARBA00022485"/>
    </source>
</evidence>
<evidence type="ECO:0000256" key="7">
    <source>
        <dbReference type="ARBA" id="ARBA00023014"/>
    </source>
</evidence>
<dbReference type="InterPro" id="IPR013785">
    <property type="entry name" value="Aldolase_TIM"/>
</dbReference>
<dbReference type="OMA" id="IPNSEHW"/>
<dbReference type="NCBIfam" id="TIGR00238">
    <property type="entry name" value="KamA family radical SAM protein"/>
    <property type="match status" value="1"/>
</dbReference>
<evidence type="ECO:0000256" key="5">
    <source>
        <dbReference type="ARBA" id="ARBA00022898"/>
    </source>
</evidence>
<dbReference type="GO" id="GO:0051539">
    <property type="term" value="F:4 iron, 4 sulfur cluster binding"/>
    <property type="evidence" value="ECO:0007669"/>
    <property type="project" value="UniProtKB-KW"/>
</dbReference>
<evidence type="ECO:0000256" key="6">
    <source>
        <dbReference type="ARBA" id="ARBA00023004"/>
    </source>
</evidence>
<evidence type="ECO:0008006" key="11">
    <source>
        <dbReference type="Google" id="ProtNLM"/>
    </source>
</evidence>
<sequence length="510" mass="57225">MFSLAKAHRALKCSVVMNQFTRPQGKLPRLVPSIIQSRNTSGVSFDDVKTISNLDSEGSIQEPAQDGSIKREEFWRKIPIWEGVDAKNFLSYRWTIANLVQGPEKLHKFLVSVLPEGIPLDSGGSQTQSRDAFIADVFAGVSAATMAVRMTPYILSRINWQDPRNDPIFKQFIPLKSSMLPDHPQLVLDSLHETADSPVKGLVHRYPDKALFLPTSVCPTYCTFCTRSYAIGADTENVQKLSLKPTRKRWEECFAYIESCPTLHDIVVSGGDSYYLQPEHILMIGERLISMDNIKRFRFASKGLAVSPNRILDKNDQWVDAIISVSEKARKMGKAMALHTHFNHPNEVSWITEMASQKLFEAGVTVRNQTVLLRGVNDNVATMSQLVRTLADINVLPYYVYQCDMVERVEHLRTPLRTILELEAHIRGSIAGFMIPQFIVDLPGGGGKRLACSYKSYDQKTGLSTYEAPAIKGRGKENKVYEYWDPIDSLPETRGDKAAESVQVPKQASA</sequence>
<keyword evidence="6" id="KW-0408">Iron</keyword>
<dbReference type="OrthoDB" id="5396721at2759"/>
<evidence type="ECO:0000256" key="3">
    <source>
        <dbReference type="ARBA" id="ARBA00022691"/>
    </source>
</evidence>
<name>A0A084GAB6_PSEDA</name>
<dbReference type="Proteomes" id="UP000028545">
    <property type="component" value="Unassembled WGS sequence"/>
</dbReference>
<dbReference type="SFLD" id="SFLDS00029">
    <property type="entry name" value="Radical_SAM"/>
    <property type="match status" value="1"/>
</dbReference>
<dbReference type="SFLD" id="SFLDG01070">
    <property type="entry name" value="PLP-dependent"/>
    <property type="match status" value="1"/>
</dbReference>
<gene>
    <name evidence="9" type="ORF">SAPIO_CDS3230</name>
</gene>
<dbReference type="InterPro" id="IPR003739">
    <property type="entry name" value="Lys_aminomutase/Glu_NH3_mut"/>
</dbReference>
<organism evidence="9 10">
    <name type="scientific">Pseudallescheria apiosperma</name>
    <name type="common">Scedosporium apiospermum</name>
    <dbReference type="NCBI Taxonomy" id="563466"/>
    <lineage>
        <taxon>Eukaryota</taxon>
        <taxon>Fungi</taxon>
        <taxon>Dikarya</taxon>
        <taxon>Ascomycota</taxon>
        <taxon>Pezizomycotina</taxon>
        <taxon>Sordariomycetes</taxon>
        <taxon>Hypocreomycetidae</taxon>
        <taxon>Microascales</taxon>
        <taxon>Microascaceae</taxon>
        <taxon>Scedosporium</taxon>
    </lineage>
</organism>
<dbReference type="GO" id="GO:0046872">
    <property type="term" value="F:metal ion binding"/>
    <property type="evidence" value="ECO:0007669"/>
    <property type="project" value="UniProtKB-KW"/>
</dbReference>
<dbReference type="SUPFAM" id="SSF102114">
    <property type="entry name" value="Radical SAM enzymes"/>
    <property type="match status" value="1"/>
</dbReference>
<dbReference type="GO" id="GO:0003824">
    <property type="term" value="F:catalytic activity"/>
    <property type="evidence" value="ECO:0007669"/>
    <property type="project" value="InterPro"/>
</dbReference>
<keyword evidence="2" id="KW-0004">4Fe-4S</keyword>
<comment type="cofactor">
    <cofactor evidence="1">
        <name>pyridoxal 5'-phosphate</name>
        <dbReference type="ChEBI" id="CHEBI:597326"/>
    </cofactor>
</comment>
<evidence type="ECO:0000313" key="9">
    <source>
        <dbReference type="EMBL" id="KEZ44278.1"/>
    </source>
</evidence>
<dbReference type="PANTHER" id="PTHR30538">
    <property type="entry name" value="LYSINE 2,3-AMINOMUTASE-RELATED"/>
    <property type="match status" value="1"/>
</dbReference>
<dbReference type="InterPro" id="IPR058240">
    <property type="entry name" value="rSAM_sf"/>
</dbReference>
<evidence type="ECO:0000256" key="1">
    <source>
        <dbReference type="ARBA" id="ARBA00001933"/>
    </source>
</evidence>
<evidence type="ECO:0000313" key="10">
    <source>
        <dbReference type="Proteomes" id="UP000028545"/>
    </source>
</evidence>
<keyword evidence="3" id="KW-0949">S-adenosyl-L-methionine</keyword>
<protein>
    <recommendedName>
        <fullName evidence="11">L-lysine 2,3-aminomutase</fullName>
    </recommendedName>
</protein>
<dbReference type="KEGG" id="sapo:SAPIO_CDS3230"/>
<dbReference type="Gene3D" id="3.20.20.70">
    <property type="entry name" value="Aldolase class I"/>
    <property type="match status" value="1"/>
</dbReference>
<evidence type="ECO:0000256" key="8">
    <source>
        <dbReference type="SAM" id="MobiDB-lite"/>
    </source>
</evidence>
<feature type="region of interest" description="Disordered" evidence="8">
    <location>
        <begin position="488"/>
        <end position="510"/>
    </location>
</feature>
<keyword evidence="7" id="KW-0411">Iron-sulfur</keyword>
<accession>A0A084GAB6</accession>
<dbReference type="EMBL" id="JOWA01000088">
    <property type="protein sequence ID" value="KEZ44278.1"/>
    <property type="molecule type" value="Genomic_DNA"/>
</dbReference>
<evidence type="ECO:0000256" key="4">
    <source>
        <dbReference type="ARBA" id="ARBA00022723"/>
    </source>
</evidence>
<dbReference type="PANTHER" id="PTHR30538:SF0">
    <property type="entry name" value="L-LYSINE 2,3-AMINOMUTASE AQ_1632-RELATED"/>
    <property type="match status" value="1"/>
</dbReference>
<keyword evidence="5" id="KW-0663">Pyridoxal phosphate</keyword>
<proteinExistence type="predicted"/>
<keyword evidence="10" id="KW-1185">Reference proteome</keyword>
<dbReference type="HOGENOM" id="CLU_032161_1_1_1"/>
<dbReference type="GeneID" id="27722302"/>
<dbReference type="InterPro" id="IPR007197">
    <property type="entry name" value="rSAM"/>
</dbReference>
<keyword evidence="4" id="KW-0479">Metal-binding</keyword>
<comment type="caution">
    <text evidence="9">The sequence shown here is derived from an EMBL/GenBank/DDBJ whole genome shotgun (WGS) entry which is preliminary data.</text>
</comment>
<dbReference type="AlphaFoldDB" id="A0A084GAB6"/>